<dbReference type="OrthoDB" id="5861135at2759"/>
<protein>
    <submittedName>
        <fullName evidence="1">Uncharacterized protein</fullName>
    </submittedName>
</protein>
<dbReference type="Proteomes" id="UP000008068">
    <property type="component" value="Unassembled WGS sequence"/>
</dbReference>
<dbReference type="AlphaFoldDB" id="G0PAQ5"/>
<proteinExistence type="predicted"/>
<accession>G0PAQ5</accession>
<keyword evidence="2" id="KW-1185">Reference proteome</keyword>
<dbReference type="HOGENOM" id="CLU_790632_0_0_1"/>
<sequence>MWPTESDLEPIDSIIDRMNPMPGFPYPMKSAINKGFPKSVGDPWIGAYTKNGYWFKLSWGGNDEWKEIANEMWYRNEFLVDSKSFELYQKAIEGDSNSREKENLKMLVAKNILSYLLPTITKFKLEQRSMRTFGRIRVKNSSGFANLKEEKPGIHLLFGTEISEDQWGKVMEFAENCTNEKRNWKAFVEEKDNHSQLVAAFEKDSESCVGISVLREIQNDDGHIPDLVVSPLYAKSPTIADILLRKTLKKHYNPEDDYDFDVDHLAIYRRTVNFFVFSSCESSMLPLLKKLAGSDGKIDKDRLTFQTCSNFQLPAINHALIFAMSDPNVFLC</sequence>
<gene>
    <name evidence="1" type="ORF">CAEBREN_22508</name>
</gene>
<reference evidence="2" key="1">
    <citation type="submission" date="2011-07" db="EMBL/GenBank/DDBJ databases">
        <authorList>
            <consortium name="Caenorhabditis brenneri Sequencing and Analysis Consortium"/>
            <person name="Wilson R.K."/>
        </authorList>
    </citation>
    <scope>NUCLEOTIDE SEQUENCE [LARGE SCALE GENOMIC DNA]</scope>
    <source>
        <strain evidence="2">PB2801</strain>
    </source>
</reference>
<dbReference type="InParanoid" id="G0PAQ5"/>
<name>G0PAQ5_CAEBE</name>
<evidence type="ECO:0000313" key="2">
    <source>
        <dbReference type="Proteomes" id="UP000008068"/>
    </source>
</evidence>
<dbReference type="FunCoup" id="G0PAQ5">
    <property type="interactions" value="267"/>
</dbReference>
<dbReference type="EMBL" id="GL380186">
    <property type="protein sequence ID" value="EGT49964.1"/>
    <property type="molecule type" value="Genomic_DNA"/>
</dbReference>
<dbReference type="eggNOG" id="ENOG502SRF8">
    <property type="taxonomic scope" value="Eukaryota"/>
</dbReference>
<evidence type="ECO:0000313" key="1">
    <source>
        <dbReference type="EMBL" id="EGT49964.1"/>
    </source>
</evidence>
<organism evidence="2">
    <name type="scientific">Caenorhabditis brenneri</name>
    <name type="common">Nematode worm</name>
    <dbReference type="NCBI Taxonomy" id="135651"/>
    <lineage>
        <taxon>Eukaryota</taxon>
        <taxon>Metazoa</taxon>
        <taxon>Ecdysozoa</taxon>
        <taxon>Nematoda</taxon>
        <taxon>Chromadorea</taxon>
        <taxon>Rhabditida</taxon>
        <taxon>Rhabditina</taxon>
        <taxon>Rhabditomorpha</taxon>
        <taxon>Rhabditoidea</taxon>
        <taxon>Rhabditidae</taxon>
        <taxon>Peloderinae</taxon>
        <taxon>Caenorhabditis</taxon>
    </lineage>
</organism>